<dbReference type="WBParaSite" id="SBAD_0000652001-mRNA-1">
    <property type="protein sequence ID" value="SBAD_0000652001-mRNA-1"/>
    <property type="gene ID" value="SBAD_0000652001"/>
</dbReference>
<sequence length="149" mass="16811">MTPQRQTRKEVDDGYGVVTQICQIAITFRRRPSEVCRHIVCLISVGFPSQVAHFCSRQRNPEKRSDKHVSGQQVFGKVFSRASKCTSFQISKNRPQVTADNEHEPNPDLQAPALRRPMLVTSSHPAKQQLSPVLKVRHPIVILSPATYV</sequence>
<reference evidence="1 2" key="2">
    <citation type="submission" date="2018-11" db="EMBL/GenBank/DDBJ databases">
        <authorList>
            <consortium name="Pathogen Informatics"/>
        </authorList>
    </citation>
    <scope>NUCLEOTIDE SEQUENCE [LARGE SCALE GENOMIC DNA]</scope>
</reference>
<protein>
    <submittedName>
        <fullName evidence="1 3">Uncharacterized protein</fullName>
    </submittedName>
</protein>
<dbReference type="AlphaFoldDB" id="A0A183IRN0"/>
<organism evidence="3">
    <name type="scientific">Soboliphyme baturini</name>
    <dbReference type="NCBI Taxonomy" id="241478"/>
    <lineage>
        <taxon>Eukaryota</taxon>
        <taxon>Metazoa</taxon>
        <taxon>Ecdysozoa</taxon>
        <taxon>Nematoda</taxon>
        <taxon>Enoplea</taxon>
        <taxon>Dorylaimia</taxon>
        <taxon>Dioctophymatida</taxon>
        <taxon>Dioctophymatoidea</taxon>
        <taxon>Soboliphymatidae</taxon>
        <taxon>Soboliphyme</taxon>
    </lineage>
</organism>
<evidence type="ECO:0000313" key="1">
    <source>
        <dbReference type="EMBL" id="VDP09660.1"/>
    </source>
</evidence>
<reference evidence="3" key="1">
    <citation type="submission" date="2016-06" db="UniProtKB">
        <authorList>
            <consortium name="WormBaseParasite"/>
        </authorList>
    </citation>
    <scope>IDENTIFICATION</scope>
</reference>
<keyword evidence="2" id="KW-1185">Reference proteome</keyword>
<name>A0A183IRN0_9BILA</name>
<evidence type="ECO:0000313" key="2">
    <source>
        <dbReference type="Proteomes" id="UP000270296"/>
    </source>
</evidence>
<dbReference type="Proteomes" id="UP000270296">
    <property type="component" value="Unassembled WGS sequence"/>
</dbReference>
<dbReference type="EMBL" id="UZAM01009619">
    <property type="protein sequence ID" value="VDP09660.1"/>
    <property type="molecule type" value="Genomic_DNA"/>
</dbReference>
<evidence type="ECO:0000313" key="3">
    <source>
        <dbReference type="WBParaSite" id="SBAD_0000652001-mRNA-1"/>
    </source>
</evidence>
<accession>A0A183IRN0</accession>
<proteinExistence type="predicted"/>
<gene>
    <name evidence="1" type="ORF">SBAD_LOCUS6277</name>
</gene>